<keyword evidence="4" id="KW-1185">Reference proteome</keyword>
<evidence type="ECO:0000313" key="3">
    <source>
        <dbReference type="EMBL" id="MCR0981026.1"/>
    </source>
</evidence>
<dbReference type="InterPro" id="IPR005064">
    <property type="entry name" value="BUG"/>
</dbReference>
<dbReference type="Pfam" id="PF03401">
    <property type="entry name" value="TctC"/>
    <property type="match status" value="1"/>
</dbReference>
<dbReference type="PANTHER" id="PTHR42928">
    <property type="entry name" value="TRICARBOXYLATE-BINDING PROTEIN"/>
    <property type="match status" value="1"/>
</dbReference>
<dbReference type="PIRSF" id="PIRSF017082">
    <property type="entry name" value="YflP"/>
    <property type="match status" value="1"/>
</dbReference>
<dbReference type="Proteomes" id="UP001524642">
    <property type="component" value="Unassembled WGS sequence"/>
</dbReference>
<evidence type="ECO:0000313" key="4">
    <source>
        <dbReference type="Proteomes" id="UP001524642"/>
    </source>
</evidence>
<comment type="caution">
    <text evidence="3">The sequence shown here is derived from an EMBL/GenBank/DDBJ whole genome shotgun (WGS) entry which is preliminary data.</text>
</comment>
<name>A0ABT1WYU2_9PROT</name>
<dbReference type="Gene3D" id="3.40.190.10">
    <property type="entry name" value="Periplasmic binding protein-like II"/>
    <property type="match status" value="1"/>
</dbReference>
<sequence>MPSRRHLLAAAALLPLPAMAQTGGAARPLRIVIPFPPGGTSDVLVRLMQPRLAERLGRTVLVENRAGGATIIGTDLVAKAPADGDTILFIANSFTINATLVRNPPFDARRDFTGLASIGFNPHVLVVNNDFPARTVAEVVAAAKARPGQLSYASFGNGTSSHLGGESFKQAAGIEIQHVPYRGGAPALQDMMGGQVPMMFNNLPDTLPMIRDGRVRAIAVADSRRADVLPDVPTFAEAGLPGVTSNSWFGLIARADVPAPLLDRLSEAVAATLAESAIAARFVELGVQPRQMSRAAFDSFVRAEIDGNAAIIRSANIKAD</sequence>
<gene>
    <name evidence="3" type="ORF">NRP21_03070</name>
</gene>
<keyword evidence="2" id="KW-0732">Signal</keyword>
<dbReference type="SUPFAM" id="SSF53850">
    <property type="entry name" value="Periplasmic binding protein-like II"/>
    <property type="match status" value="1"/>
</dbReference>
<reference evidence="3 4" key="1">
    <citation type="submission" date="2022-06" db="EMBL/GenBank/DDBJ databases">
        <title>Roseomonas CN29.</title>
        <authorList>
            <person name="Cheng Y."/>
            <person name="He X."/>
        </authorList>
    </citation>
    <scope>NUCLEOTIDE SEQUENCE [LARGE SCALE GENOMIC DNA]</scope>
    <source>
        <strain evidence="3 4">CN29</strain>
    </source>
</reference>
<dbReference type="RefSeq" id="WP_257714707.1">
    <property type="nucleotide sequence ID" value="NZ_JANJOU010000002.1"/>
</dbReference>
<accession>A0ABT1WYU2</accession>
<dbReference type="Gene3D" id="3.40.190.150">
    <property type="entry name" value="Bordetella uptake gene, domain 1"/>
    <property type="match status" value="1"/>
</dbReference>
<comment type="similarity">
    <text evidence="1">Belongs to the UPF0065 (bug) family.</text>
</comment>
<evidence type="ECO:0000256" key="2">
    <source>
        <dbReference type="SAM" id="SignalP"/>
    </source>
</evidence>
<proteinExistence type="inferred from homology"/>
<dbReference type="EMBL" id="JANJOU010000002">
    <property type="protein sequence ID" value="MCR0981026.1"/>
    <property type="molecule type" value="Genomic_DNA"/>
</dbReference>
<protein>
    <submittedName>
        <fullName evidence="3">Tripartite tricarboxylate transporter substrate binding protein</fullName>
    </submittedName>
</protein>
<feature type="chain" id="PRO_5045801025" evidence="2">
    <location>
        <begin position="21"/>
        <end position="320"/>
    </location>
</feature>
<dbReference type="CDD" id="cd13578">
    <property type="entry name" value="PBP2_Bug27"/>
    <property type="match status" value="1"/>
</dbReference>
<evidence type="ECO:0000256" key="1">
    <source>
        <dbReference type="ARBA" id="ARBA00006987"/>
    </source>
</evidence>
<dbReference type="PANTHER" id="PTHR42928:SF5">
    <property type="entry name" value="BLR1237 PROTEIN"/>
    <property type="match status" value="1"/>
</dbReference>
<feature type="signal peptide" evidence="2">
    <location>
        <begin position="1"/>
        <end position="20"/>
    </location>
</feature>
<dbReference type="InterPro" id="IPR042100">
    <property type="entry name" value="Bug_dom1"/>
</dbReference>
<organism evidence="3 4">
    <name type="scientific">Roseomonas populi</name>
    <dbReference type="NCBI Taxonomy" id="3121582"/>
    <lineage>
        <taxon>Bacteria</taxon>
        <taxon>Pseudomonadati</taxon>
        <taxon>Pseudomonadota</taxon>
        <taxon>Alphaproteobacteria</taxon>
        <taxon>Acetobacterales</taxon>
        <taxon>Roseomonadaceae</taxon>
        <taxon>Roseomonas</taxon>
    </lineage>
</organism>